<keyword evidence="1" id="KW-0472">Membrane</keyword>
<evidence type="ECO:0000313" key="2">
    <source>
        <dbReference type="EMBL" id="CCD49397.1"/>
    </source>
</evidence>
<evidence type="ECO:0000256" key="1">
    <source>
        <dbReference type="SAM" id="Phobius"/>
    </source>
</evidence>
<dbReference type="EMBL" id="FQ790302">
    <property type="protein sequence ID" value="CCD49397.1"/>
    <property type="molecule type" value="Genomic_DNA"/>
</dbReference>
<keyword evidence="1" id="KW-0812">Transmembrane</keyword>
<sequence length="50" mass="5938">MKRRSGPRFKVRLEEYPDLRIWILSLFHFCHPAAIRVFVSTALGSPLFFM</sequence>
<name>G2YA20_BOTF4</name>
<evidence type="ECO:0000313" key="3">
    <source>
        <dbReference type="Proteomes" id="UP000008177"/>
    </source>
</evidence>
<reference evidence="3" key="1">
    <citation type="journal article" date="2011" name="PLoS Genet.">
        <title>Genomic analysis of the necrotrophic fungal pathogens Sclerotinia sclerotiorum and Botrytis cinerea.</title>
        <authorList>
            <person name="Amselem J."/>
            <person name="Cuomo C.A."/>
            <person name="van Kan J.A."/>
            <person name="Viaud M."/>
            <person name="Benito E.P."/>
            <person name="Couloux A."/>
            <person name="Coutinho P.M."/>
            <person name="de Vries R.P."/>
            <person name="Dyer P.S."/>
            <person name="Fillinger S."/>
            <person name="Fournier E."/>
            <person name="Gout L."/>
            <person name="Hahn M."/>
            <person name="Kohn L."/>
            <person name="Lapalu N."/>
            <person name="Plummer K.M."/>
            <person name="Pradier J.M."/>
            <person name="Quevillon E."/>
            <person name="Sharon A."/>
            <person name="Simon A."/>
            <person name="ten Have A."/>
            <person name="Tudzynski B."/>
            <person name="Tudzynski P."/>
            <person name="Wincker P."/>
            <person name="Andrew M."/>
            <person name="Anthouard V."/>
            <person name="Beever R.E."/>
            <person name="Beffa R."/>
            <person name="Benoit I."/>
            <person name="Bouzid O."/>
            <person name="Brault B."/>
            <person name="Chen Z."/>
            <person name="Choquer M."/>
            <person name="Collemare J."/>
            <person name="Cotton P."/>
            <person name="Danchin E.G."/>
            <person name="Da Silva C."/>
            <person name="Gautier A."/>
            <person name="Giraud C."/>
            <person name="Giraud T."/>
            <person name="Gonzalez C."/>
            <person name="Grossetete S."/>
            <person name="Guldener U."/>
            <person name="Henrissat B."/>
            <person name="Howlett B.J."/>
            <person name="Kodira C."/>
            <person name="Kretschmer M."/>
            <person name="Lappartient A."/>
            <person name="Leroch M."/>
            <person name="Levis C."/>
            <person name="Mauceli E."/>
            <person name="Neuveglise C."/>
            <person name="Oeser B."/>
            <person name="Pearson M."/>
            <person name="Poulain J."/>
            <person name="Poussereau N."/>
            <person name="Quesneville H."/>
            <person name="Rascle C."/>
            <person name="Schumacher J."/>
            <person name="Segurens B."/>
            <person name="Sexton A."/>
            <person name="Silva E."/>
            <person name="Sirven C."/>
            <person name="Soanes D.M."/>
            <person name="Talbot N.J."/>
            <person name="Templeton M."/>
            <person name="Yandava C."/>
            <person name="Yarden O."/>
            <person name="Zeng Q."/>
            <person name="Rollins J.A."/>
            <person name="Lebrun M.H."/>
            <person name="Dickman M."/>
        </authorList>
    </citation>
    <scope>NUCLEOTIDE SEQUENCE [LARGE SCALE GENOMIC DNA]</scope>
    <source>
        <strain evidence="3">T4</strain>
    </source>
</reference>
<feature type="transmembrane region" description="Helical" evidence="1">
    <location>
        <begin position="21"/>
        <end position="43"/>
    </location>
</feature>
<dbReference type="Proteomes" id="UP000008177">
    <property type="component" value="Unplaced contigs"/>
</dbReference>
<dbReference type="AlphaFoldDB" id="G2YA20"/>
<dbReference type="HOGENOM" id="CLU_3124820_0_0_1"/>
<keyword evidence="1" id="KW-1133">Transmembrane helix</keyword>
<gene>
    <name evidence="2" type="ORF">BofuT4_uP027670.1</name>
</gene>
<proteinExistence type="predicted"/>
<protein>
    <submittedName>
        <fullName evidence="2">Uncharacterized protein</fullName>
    </submittedName>
</protein>
<dbReference type="InParanoid" id="G2YA20"/>
<organism evidence="2 3">
    <name type="scientific">Botryotinia fuckeliana (strain T4)</name>
    <name type="common">Noble rot fungus</name>
    <name type="synonym">Botrytis cinerea</name>
    <dbReference type="NCBI Taxonomy" id="999810"/>
    <lineage>
        <taxon>Eukaryota</taxon>
        <taxon>Fungi</taxon>
        <taxon>Dikarya</taxon>
        <taxon>Ascomycota</taxon>
        <taxon>Pezizomycotina</taxon>
        <taxon>Leotiomycetes</taxon>
        <taxon>Helotiales</taxon>
        <taxon>Sclerotiniaceae</taxon>
        <taxon>Botrytis</taxon>
    </lineage>
</organism>
<accession>G2YA20</accession>